<proteinExistence type="predicted"/>
<organism evidence="1 2">
    <name type="scientific">Thelephora ganbajun</name>
    <name type="common">Ganba fungus</name>
    <dbReference type="NCBI Taxonomy" id="370292"/>
    <lineage>
        <taxon>Eukaryota</taxon>
        <taxon>Fungi</taxon>
        <taxon>Dikarya</taxon>
        <taxon>Basidiomycota</taxon>
        <taxon>Agaricomycotina</taxon>
        <taxon>Agaricomycetes</taxon>
        <taxon>Thelephorales</taxon>
        <taxon>Thelephoraceae</taxon>
        <taxon>Thelephora</taxon>
    </lineage>
</organism>
<sequence>MARSSGIKLLVLLSFFFISVAASANFTQCLIDFRDSNATEGGTDYNGRPVSDPKAAVALTYKACTQWCGSGQEGFDWSVFSQQFSAWLLPWLALVSQLPFGAESRLDNLISGELPCYQLHLTKSLTVLRPVVLTVGSPTLATFSLALAAVNTRWANERFSTISFPNHRNAAKALIYLQQVPLHLTTRDGLLASLILLPENDDWWECLVDRLEQTHTWTIAAATSIAWVIIAFVFTIVDSFMNLGKNLNSNGQGVGTLWLWLIPIVVGWLWIPVCSYDKLKAAIDKANDLAFVAAPDGPPQITAPPQIDDPRRACNVSHMQGFEIYTKREVFTQDAARAAPVFNYARFWEWSSAVEMIAQAFEHADGKARRHIPVNSRREWVYPEEKHSTDHRHNRTGSIGQLQTYCKFPVRGDEEPVQPVPSGMWKRIFVASVFALGLQWATTGSAAIIVIFTPTTGLGCRSGSYILYGLISTMIWLTLLISGYLAHYAKVMHDRGAVPRSGFNSANFAKGLATLLRRLSIFAAACNTLCIILACVFQFSDFYSTCYCNSSVLGRGGQHAYNIIGDGYDYSHMKAAWIGGVVLAGGIAVRHIFTNVYIFDTLSIPVYLAAYIPLGAEVRLPQSLVPRMKRGDSDKATGATPQS</sequence>
<accession>A0ACB6ZGU4</accession>
<reference evidence="1" key="2">
    <citation type="journal article" date="2020" name="Nat. Commun.">
        <title>Large-scale genome sequencing of mycorrhizal fungi provides insights into the early evolution of symbiotic traits.</title>
        <authorList>
            <person name="Miyauchi S."/>
            <person name="Kiss E."/>
            <person name="Kuo A."/>
            <person name="Drula E."/>
            <person name="Kohler A."/>
            <person name="Sanchez-Garcia M."/>
            <person name="Morin E."/>
            <person name="Andreopoulos B."/>
            <person name="Barry K.W."/>
            <person name="Bonito G."/>
            <person name="Buee M."/>
            <person name="Carver A."/>
            <person name="Chen C."/>
            <person name="Cichocki N."/>
            <person name="Clum A."/>
            <person name="Culley D."/>
            <person name="Crous P.W."/>
            <person name="Fauchery L."/>
            <person name="Girlanda M."/>
            <person name="Hayes R.D."/>
            <person name="Keri Z."/>
            <person name="LaButti K."/>
            <person name="Lipzen A."/>
            <person name="Lombard V."/>
            <person name="Magnuson J."/>
            <person name="Maillard F."/>
            <person name="Murat C."/>
            <person name="Nolan M."/>
            <person name="Ohm R.A."/>
            <person name="Pangilinan J."/>
            <person name="Pereira M.F."/>
            <person name="Perotto S."/>
            <person name="Peter M."/>
            <person name="Pfister S."/>
            <person name="Riley R."/>
            <person name="Sitrit Y."/>
            <person name="Stielow J.B."/>
            <person name="Szollosi G."/>
            <person name="Zifcakova L."/>
            <person name="Stursova M."/>
            <person name="Spatafora J.W."/>
            <person name="Tedersoo L."/>
            <person name="Vaario L.M."/>
            <person name="Yamada A."/>
            <person name="Yan M."/>
            <person name="Wang P."/>
            <person name="Xu J."/>
            <person name="Bruns T."/>
            <person name="Baldrian P."/>
            <person name="Vilgalys R."/>
            <person name="Dunand C."/>
            <person name="Henrissat B."/>
            <person name="Grigoriev I.V."/>
            <person name="Hibbett D."/>
            <person name="Nagy L.G."/>
            <person name="Martin F.M."/>
        </authorList>
    </citation>
    <scope>NUCLEOTIDE SEQUENCE</scope>
    <source>
        <strain evidence="1">P2</strain>
    </source>
</reference>
<reference evidence="1" key="1">
    <citation type="submission" date="2019-10" db="EMBL/GenBank/DDBJ databases">
        <authorList>
            <consortium name="DOE Joint Genome Institute"/>
            <person name="Kuo A."/>
            <person name="Miyauchi S."/>
            <person name="Kiss E."/>
            <person name="Drula E."/>
            <person name="Kohler A."/>
            <person name="Sanchez-Garcia M."/>
            <person name="Andreopoulos B."/>
            <person name="Barry K.W."/>
            <person name="Bonito G."/>
            <person name="Buee M."/>
            <person name="Carver A."/>
            <person name="Chen C."/>
            <person name="Cichocki N."/>
            <person name="Clum A."/>
            <person name="Culley D."/>
            <person name="Crous P.W."/>
            <person name="Fauchery L."/>
            <person name="Girlanda M."/>
            <person name="Hayes R."/>
            <person name="Keri Z."/>
            <person name="Labutti K."/>
            <person name="Lipzen A."/>
            <person name="Lombard V."/>
            <person name="Magnuson J."/>
            <person name="Maillard F."/>
            <person name="Morin E."/>
            <person name="Murat C."/>
            <person name="Nolan M."/>
            <person name="Ohm R."/>
            <person name="Pangilinan J."/>
            <person name="Pereira M."/>
            <person name="Perotto S."/>
            <person name="Peter M."/>
            <person name="Riley R."/>
            <person name="Sitrit Y."/>
            <person name="Stielow B."/>
            <person name="Szollosi G."/>
            <person name="Zifcakova L."/>
            <person name="Stursova M."/>
            <person name="Spatafora J.W."/>
            <person name="Tedersoo L."/>
            <person name="Vaario L.-M."/>
            <person name="Yamada A."/>
            <person name="Yan M."/>
            <person name="Wang P."/>
            <person name="Xu J."/>
            <person name="Bruns T."/>
            <person name="Baldrian P."/>
            <person name="Vilgalys R."/>
            <person name="Henrissat B."/>
            <person name="Grigoriev I.V."/>
            <person name="Hibbett D."/>
            <person name="Nagy L.G."/>
            <person name="Martin F.M."/>
        </authorList>
    </citation>
    <scope>NUCLEOTIDE SEQUENCE</scope>
    <source>
        <strain evidence="1">P2</strain>
    </source>
</reference>
<dbReference type="Proteomes" id="UP000886501">
    <property type="component" value="Unassembled WGS sequence"/>
</dbReference>
<gene>
    <name evidence="1" type="ORF">BDM02DRAFT_3128752</name>
</gene>
<dbReference type="EMBL" id="MU118006">
    <property type="protein sequence ID" value="KAF9648876.1"/>
    <property type="molecule type" value="Genomic_DNA"/>
</dbReference>
<name>A0ACB6ZGU4_THEGA</name>
<comment type="caution">
    <text evidence="1">The sequence shown here is derived from an EMBL/GenBank/DDBJ whole genome shotgun (WGS) entry which is preliminary data.</text>
</comment>
<evidence type="ECO:0000313" key="1">
    <source>
        <dbReference type="EMBL" id="KAF9648876.1"/>
    </source>
</evidence>
<keyword evidence="2" id="KW-1185">Reference proteome</keyword>
<evidence type="ECO:0000313" key="2">
    <source>
        <dbReference type="Proteomes" id="UP000886501"/>
    </source>
</evidence>
<protein>
    <submittedName>
        <fullName evidence="1">Uncharacterized protein</fullName>
    </submittedName>
</protein>